<name>A0A9P9DT34_9HYPO</name>
<feature type="compositionally biased region" description="Polar residues" evidence="1">
    <location>
        <begin position="259"/>
        <end position="276"/>
    </location>
</feature>
<gene>
    <name evidence="2" type="ORF">EDB81DRAFT_860954</name>
</gene>
<dbReference type="AlphaFoldDB" id="A0A9P9DT34"/>
<evidence type="ECO:0000313" key="3">
    <source>
        <dbReference type="Proteomes" id="UP000738349"/>
    </source>
</evidence>
<dbReference type="EMBL" id="JAGMUV010000021">
    <property type="protein sequence ID" value="KAH7124778.1"/>
    <property type="molecule type" value="Genomic_DNA"/>
</dbReference>
<feature type="region of interest" description="Disordered" evidence="1">
    <location>
        <begin position="1"/>
        <end position="33"/>
    </location>
</feature>
<dbReference type="OrthoDB" id="5131365at2759"/>
<comment type="caution">
    <text evidence="2">The sequence shown here is derived from an EMBL/GenBank/DDBJ whole genome shotgun (WGS) entry which is preliminary data.</text>
</comment>
<evidence type="ECO:0000256" key="1">
    <source>
        <dbReference type="SAM" id="MobiDB-lite"/>
    </source>
</evidence>
<feature type="compositionally biased region" description="Basic residues" evidence="1">
    <location>
        <begin position="1"/>
        <end position="11"/>
    </location>
</feature>
<protein>
    <submittedName>
        <fullName evidence="2">Uncharacterized protein</fullName>
    </submittedName>
</protein>
<feature type="region of interest" description="Disordered" evidence="1">
    <location>
        <begin position="252"/>
        <end position="276"/>
    </location>
</feature>
<organism evidence="2 3">
    <name type="scientific">Dactylonectria macrodidyma</name>
    <dbReference type="NCBI Taxonomy" id="307937"/>
    <lineage>
        <taxon>Eukaryota</taxon>
        <taxon>Fungi</taxon>
        <taxon>Dikarya</taxon>
        <taxon>Ascomycota</taxon>
        <taxon>Pezizomycotina</taxon>
        <taxon>Sordariomycetes</taxon>
        <taxon>Hypocreomycetidae</taxon>
        <taxon>Hypocreales</taxon>
        <taxon>Nectriaceae</taxon>
        <taxon>Dactylonectria</taxon>
    </lineage>
</organism>
<evidence type="ECO:0000313" key="2">
    <source>
        <dbReference type="EMBL" id="KAH7124778.1"/>
    </source>
</evidence>
<accession>A0A9P9DT34</accession>
<keyword evidence="3" id="KW-1185">Reference proteome</keyword>
<reference evidence="2" key="1">
    <citation type="journal article" date="2021" name="Nat. Commun.">
        <title>Genetic determinants of endophytism in the Arabidopsis root mycobiome.</title>
        <authorList>
            <person name="Mesny F."/>
            <person name="Miyauchi S."/>
            <person name="Thiergart T."/>
            <person name="Pickel B."/>
            <person name="Atanasova L."/>
            <person name="Karlsson M."/>
            <person name="Huettel B."/>
            <person name="Barry K.W."/>
            <person name="Haridas S."/>
            <person name="Chen C."/>
            <person name="Bauer D."/>
            <person name="Andreopoulos W."/>
            <person name="Pangilinan J."/>
            <person name="LaButti K."/>
            <person name="Riley R."/>
            <person name="Lipzen A."/>
            <person name="Clum A."/>
            <person name="Drula E."/>
            <person name="Henrissat B."/>
            <person name="Kohler A."/>
            <person name="Grigoriev I.V."/>
            <person name="Martin F.M."/>
            <person name="Hacquard S."/>
        </authorList>
    </citation>
    <scope>NUCLEOTIDE SEQUENCE</scope>
    <source>
        <strain evidence="2">MPI-CAGE-AT-0147</strain>
    </source>
</reference>
<proteinExistence type="predicted"/>
<dbReference type="Proteomes" id="UP000738349">
    <property type="component" value="Unassembled WGS sequence"/>
</dbReference>
<sequence>MKTRSSARRRGGATGRQHAELQAEQEEAEAAGRPNHWRRVYAIMQCDGPPCSGAQCYRDSERGNVHSSLDGKVMQELVTYSEEGNKLEGQKDVPQFIRDLIYKEDRLRVQRKEDSRKRKRQDSSPNYPIQITNILLGLSNQTSAAAAGLPPDGPDMDDWNNPEPRDDAIKRYKIWHTARVSSETWKGSFQKVAAITFQQGLDLKHMHEQQSVDLFVMFEKEGILPGIAKSWAQDVKKWYEVLPQTTRHVENDLGRLPVGSQQPSQRGFSYEGFSNP</sequence>